<feature type="chain" id="PRO_5014711934" evidence="13">
    <location>
        <begin position="26"/>
        <end position="636"/>
    </location>
</feature>
<evidence type="ECO:0000256" key="12">
    <source>
        <dbReference type="RuleBase" id="RU003357"/>
    </source>
</evidence>
<evidence type="ECO:0000256" key="1">
    <source>
        <dbReference type="ARBA" id="ARBA00004571"/>
    </source>
</evidence>
<dbReference type="InterPro" id="IPR039426">
    <property type="entry name" value="TonB-dep_rcpt-like"/>
</dbReference>
<keyword evidence="5 10" id="KW-0812">Transmembrane</keyword>
<feature type="short sequence motif" description="TonB C-terminal box" evidence="11">
    <location>
        <begin position="619"/>
        <end position="636"/>
    </location>
</feature>
<keyword evidence="17" id="KW-1185">Reference proteome</keyword>
<evidence type="ECO:0000259" key="15">
    <source>
        <dbReference type="Pfam" id="PF07715"/>
    </source>
</evidence>
<gene>
    <name evidence="16" type="ORF">VTAP4600_B0696</name>
</gene>
<dbReference type="PANTHER" id="PTHR30069">
    <property type="entry name" value="TONB-DEPENDENT OUTER MEMBRANE RECEPTOR"/>
    <property type="match status" value="1"/>
</dbReference>
<evidence type="ECO:0000256" key="6">
    <source>
        <dbReference type="ARBA" id="ARBA00022729"/>
    </source>
</evidence>
<evidence type="ECO:0000256" key="9">
    <source>
        <dbReference type="ARBA" id="ARBA00023237"/>
    </source>
</evidence>
<keyword evidence="6 13" id="KW-0732">Signal</keyword>
<feature type="domain" description="TonB-dependent receptor-like beta-barrel" evidence="14">
    <location>
        <begin position="226"/>
        <end position="605"/>
    </location>
</feature>
<evidence type="ECO:0000313" key="17">
    <source>
        <dbReference type="Proteomes" id="UP000235828"/>
    </source>
</evidence>
<evidence type="ECO:0000256" key="13">
    <source>
        <dbReference type="SAM" id="SignalP"/>
    </source>
</evidence>
<dbReference type="InterPro" id="IPR010917">
    <property type="entry name" value="TonB_rcpt_CS"/>
</dbReference>
<dbReference type="Gene3D" id="2.40.170.20">
    <property type="entry name" value="TonB-dependent receptor, beta-barrel domain"/>
    <property type="match status" value="1"/>
</dbReference>
<evidence type="ECO:0000256" key="4">
    <source>
        <dbReference type="ARBA" id="ARBA00022452"/>
    </source>
</evidence>
<dbReference type="SUPFAM" id="SSF56935">
    <property type="entry name" value="Porins"/>
    <property type="match status" value="1"/>
</dbReference>
<evidence type="ECO:0000256" key="7">
    <source>
        <dbReference type="ARBA" id="ARBA00023077"/>
    </source>
</evidence>
<dbReference type="GO" id="GO:0044718">
    <property type="term" value="P:siderophore transmembrane transport"/>
    <property type="evidence" value="ECO:0007669"/>
    <property type="project" value="TreeGrafter"/>
</dbReference>
<keyword evidence="16" id="KW-0675">Receptor</keyword>
<evidence type="ECO:0000256" key="3">
    <source>
        <dbReference type="ARBA" id="ARBA00022448"/>
    </source>
</evidence>
<evidence type="ECO:0000256" key="8">
    <source>
        <dbReference type="ARBA" id="ARBA00023136"/>
    </source>
</evidence>
<dbReference type="Gene3D" id="2.170.130.10">
    <property type="entry name" value="TonB-dependent receptor, plug domain"/>
    <property type="match status" value="1"/>
</dbReference>
<comment type="subcellular location">
    <subcellularLocation>
        <location evidence="1 10">Cell outer membrane</location>
        <topology evidence="1 10">Multi-pass membrane protein</topology>
    </subcellularLocation>
</comment>
<dbReference type="CDD" id="cd01347">
    <property type="entry name" value="ligand_gated_channel"/>
    <property type="match status" value="1"/>
</dbReference>
<keyword evidence="4 10" id="KW-1134">Transmembrane beta strand</keyword>
<dbReference type="InterPro" id="IPR000531">
    <property type="entry name" value="Beta-barrel_TonB"/>
</dbReference>
<dbReference type="KEGG" id="vta:B0696"/>
<dbReference type="GO" id="GO:0009279">
    <property type="term" value="C:cell outer membrane"/>
    <property type="evidence" value="ECO:0007669"/>
    <property type="project" value="UniProtKB-SubCell"/>
</dbReference>
<dbReference type="EMBL" id="LT960612">
    <property type="protein sequence ID" value="SON52307.1"/>
    <property type="molecule type" value="Genomic_DNA"/>
</dbReference>
<dbReference type="PANTHER" id="PTHR30069:SF41">
    <property type="entry name" value="HEME_HEMOPEXIN UTILIZATION PROTEIN C"/>
    <property type="match status" value="1"/>
</dbReference>
<feature type="domain" description="TonB-dependent receptor plug" evidence="15">
    <location>
        <begin position="40"/>
        <end position="139"/>
    </location>
</feature>
<dbReference type="Pfam" id="PF00593">
    <property type="entry name" value="TonB_dep_Rec_b-barrel"/>
    <property type="match status" value="1"/>
</dbReference>
<accession>A0A2N8ZK92</accession>
<evidence type="ECO:0000313" key="16">
    <source>
        <dbReference type="EMBL" id="SON52307.1"/>
    </source>
</evidence>
<dbReference type="InterPro" id="IPR012910">
    <property type="entry name" value="Plug_dom"/>
</dbReference>
<protein>
    <submittedName>
        <fullName evidence="16">TonB-dependent Receptor Plug domain protein</fullName>
    </submittedName>
</protein>
<evidence type="ECO:0000259" key="14">
    <source>
        <dbReference type="Pfam" id="PF00593"/>
    </source>
</evidence>
<dbReference type="OrthoDB" id="9760494at2"/>
<dbReference type="InterPro" id="IPR036942">
    <property type="entry name" value="Beta-barrel_TonB_sf"/>
</dbReference>
<evidence type="ECO:0000256" key="10">
    <source>
        <dbReference type="PROSITE-ProRule" id="PRU01360"/>
    </source>
</evidence>
<evidence type="ECO:0000256" key="5">
    <source>
        <dbReference type="ARBA" id="ARBA00022692"/>
    </source>
</evidence>
<keyword evidence="8 10" id="KW-0472">Membrane</keyword>
<dbReference type="InterPro" id="IPR037066">
    <property type="entry name" value="Plug_dom_sf"/>
</dbReference>
<proteinExistence type="inferred from homology"/>
<dbReference type="RefSeq" id="WP_102524593.1">
    <property type="nucleotide sequence ID" value="NZ_LT960612.1"/>
</dbReference>
<organism evidence="16 17">
    <name type="scientific">Vibrio tapetis subsp. tapetis</name>
    <dbReference type="NCBI Taxonomy" id="1671868"/>
    <lineage>
        <taxon>Bacteria</taxon>
        <taxon>Pseudomonadati</taxon>
        <taxon>Pseudomonadota</taxon>
        <taxon>Gammaproteobacteria</taxon>
        <taxon>Vibrionales</taxon>
        <taxon>Vibrionaceae</taxon>
        <taxon>Vibrio</taxon>
    </lineage>
</organism>
<reference evidence="16 17" key="1">
    <citation type="submission" date="2017-10" db="EMBL/GenBank/DDBJ databases">
        <authorList>
            <person name="Banno H."/>
            <person name="Chua N.-H."/>
        </authorList>
    </citation>
    <scope>NUCLEOTIDE SEQUENCE [LARGE SCALE GENOMIC DNA]</scope>
    <source>
        <strain evidence="16">Vibrio tapetis CECT4600</strain>
    </source>
</reference>
<dbReference type="Pfam" id="PF07715">
    <property type="entry name" value="Plug"/>
    <property type="match status" value="1"/>
</dbReference>
<keyword evidence="9 10" id="KW-0998">Cell outer membrane</keyword>
<dbReference type="GO" id="GO:0015344">
    <property type="term" value="F:siderophore uptake transmembrane transporter activity"/>
    <property type="evidence" value="ECO:0007669"/>
    <property type="project" value="TreeGrafter"/>
</dbReference>
<dbReference type="PROSITE" id="PS01156">
    <property type="entry name" value="TONB_DEPENDENT_REC_2"/>
    <property type="match status" value="1"/>
</dbReference>
<comment type="similarity">
    <text evidence="2 10 12">Belongs to the TonB-dependent receptor family.</text>
</comment>
<feature type="signal peptide" evidence="13">
    <location>
        <begin position="1"/>
        <end position="25"/>
    </location>
</feature>
<dbReference type="AlphaFoldDB" id="A0A2N8ZK92"/>
<sequence length="636" mass="69678">MKPTATFNLSLIATSILLASAPSFASDDVEVIQVTATKAQPVDISIDSDALDKSQAQDLNDIFRKQSEVSVGGSSGVSQKIYVRGLEDTMLNVSIDGAEQSGSLFHHQGRLSIEPELLEKVEVNAGAGRATNGPGALGGSVKFTTKNADDLLAADQQFGAQLKGGYYSNNKGKKTSASLYGRVADNWGVLTSFGYTKGDNLVNGDGEEEKNTAYEQKVALVKLSGDLTDTQTLSLSYDYRNDDGTRLIKPHMQPVEFKNKNVPIKQETDRQTITANHKWAHSSKLNLDSTLYTTASKLAHIDNPSYGTSNGTITTNGGKVFNTANFASNTLITGVDYKKDQLRFATGGKDHTEDGTVYGVFVQDDWQVTQALLLSAGARYDWYKLDEDGHSSFSSSGFSPNVSASYFILPEIKVHASIAQAFRGQQTKEMFLVGWAVNDANRVAEEATNKEIGVNYAKQSFSAGITLFDNKIENVVGKTKINGKTVMANLGELRTKGVTGYAGYEFERVSTHLSYNQSRPELNGSPLLDYHFNLGTSIGDTWVLDVNYQHNDRLAFGWNSRFVEKLTHVAAGESEKDAYDVHDVYARWLPMAGDDLALTLSIKNLFDNYYKDHASWYDYGYAQAGRDVRLNASWAF</sequence>
<name>A0A2N8ZK92_9VIBR</name>
<evidence type="ECO:0000256" key="2">
    <source>
        <dbReference type="ARBA" id="ARBA00009810"/>
    </source>
</evidence>
<evidence type="ECO:0000256" key="11">
    <source>
        <dbReference type="PROSITE-ProRule" id="PRU10144"/>
    </source>
</evidence>
<keyword evidence="7 12" id="KW-0798">TonB box</keyword>
<dbReference type="PROSITE" id="PS52016">
    <property type="entry name" value="TONB_DEPENDENT_REC_3"/>
    <property type="match status" value="1"/>
</dbReference>
<keyword evidence="3 10" id="KW-0813">Transport</keyword>
<dbReference type="Proteomes" id="UP000235828">
    <property type="component" value="Chromosome B"/>
</dbReference>